<dbReference type="AlphaFoldDB" id="A0AAD9PV70"/>
<feature type="region of interest" description="Disordered" evidence="1">
    <location>
        <begin position="1"/>
        <end position="24"/>
    </location>
</feature>
<feature type="compositionally biased region" description="Polar residues" evidence="1">
    <location>
        <begin position="1"/>
        <end position="20"/>
    </location>
</feature>
<evidence type="ECO:0000256" key="1">
    <source>
        <dbReference type="SAM" id="MobiDB-lite"/>
    </source>
</evidence>
<name>A0AAD9PV70_ACRCE</name>
<organism evidence="2 3">
    <name type="scientific">Acropora cervicornis</name>
    <name type="common">Staghorn coral</name>
    <dbReference type="NCBI Taxonomy" id="6130"/>
    <lineage>
        <taxon>Eukaryota</taxon>
        <taxon>Metazoa</taxon>
        <taxon>Cnidaria</taxon>
        <taxon>Anthozoa</taxon>
        <taxon>Hexacorallia</taxon>
        <taxon>Scleractinia</taxon>
        <taxon>Astrocoeniina</taxon>
        <taxon>Acroporidae</taxon>
        <taxon>Acropora</taxon>
    </lineage>
</organism>
<keyword evidence="3" id="KW-1185">Reference proteome</keyword>
<dbReference type="EMBL" id="JARQWQ010000125">
    <property type="protein sequence ID" value="KAK2549486.1"/>
    <property type="molecule type" value="Genomic_DNA"/>
</dbReference>
<dbReference type="Proteomes" id="UP001249851">
    <property type="component" value="Unassembled WGS sequence"/>
</dbReference>
<evidence type="ECO:0000313" key="2">
    <source>
        <dbReference type="EMBL" id="KAK2549486.1"/>
    </source>
</evidence>
<proteinExistence type="predicted"/>
<reference evidence="2" key="1">
    <citation type="journal article" date="2023" name="G3 (Bethesda)">
        <title>Whole genome assembly and annotation of the endangered Caribbean coral Acropora cervicornis.</title>
        <authorList>
            <person name="Selwyn J.D."/>
            <person name="Vollmer S.V."/>
        </authorList>
    </citation>
    <scope>NUCLEOTIDE SEQUENCE</scope>
    <source>
        <strain evidence="2">K2</strain>
    </source>
</reference>
<accession>A0AAD9PV70</accession>
<protein>
    <submittedName>
        <fullName evidence="2">Uncharacterized protein</fullName>
    </submittedName>
</protein>
<comment type="caution">
    <text evidence="2">The sequence shown here is derived from an EMBL/GenBank/DDBJ whole genome shotgun (WGS) entry which is preliminary data.</text>
</comment>
<evidence type="ECO:0000313" key="3">
    <source>
        <dbReference type="Proteomes" id="UP001249851"/>
    </source>
</evidence>
<sequence>MASTQVVETSVTNNSPSQDSYHPDDLFQSRFDVYRKIPKDLTEPTLTGAVSKFLPENI</sequence>
<reference evidence="2" key="2">
    <citation type="journal article" date="2023" name="Science">
        <title>Genomic signatures of disease resistance in endangered staghorn corals.</title>
        <authorList>
            <person name="Vollmer S.V."/>
            <person name="Selwyn J.D."/>
            <person name="Despard B.A."/>
            <person name="Roesel C.L."/>
        </authorList>
    </citation>
    <scope>NUCLEOTIDE SEQUENCE</scope>
    <source>
        <strain evidence="2">K2</strain>
    </source>
</reference>
<gene>
    <name evidence="2" type="ORF">P5673_030027</name>
</gene>